<evidence type="ECO:0000256" key="5">
    <source>
        <dbReference type="ARBA" id="ARBA00022741"/>
    </source>
</evidence>
<comment type="subunit">
    <text evidence="2 11">Monomer.</text>
</comment>
<evidence type="ECO:0000256" key="6">
    <source>
        <dbReference type="ARBA" id="ARBA00022840"/>
    </source>
</evidence>
<dbReference type="Pfam" id="PF08264">
    <property type="entry name" value="Anticodon_1"/>
    <property type="match status" value="1"/>
</dbReference>
<comment type="domain">
    <text evidence="11">ValRS has two distinct active sites: one for aminoacylation and one for editing. The misactivated threonine is translocated from the active site to the editing site.</text>
</comment>
<feature type="domain" description="Valyl-tRNA synthetase tRNA-binding arm" evidence="14">
    <location>
        <begin position="826"/>
        <end position="890"/>
    </location>
</feature>
<dbReference type="InterPro" id="IPR019499">
    <property type="entry name" value="Val-tRNA_synth_tRNA-bd"/>
</dbReference>
<dbReference type="GO" id="GO:0004832">
    <property type="term" value="F:valine-tRNA ligase activity"/>
    <property type="evidence" value="ECO:0007669"/>
    <property type="project" value="UniProtKB-UniRule"/>
</dbReference>
<dbReference type="EMBL" id="PXYT01000024">
    <property type="protein sequence ID" value="PSR27804.1"/>
    <property type="molecule type" value="Genomic_DNA"/>
</dbReference>
<dbReference type="InterPro" id="IPR009008">
    <property type="entry name" value="Val/Leu/Ile-tRNA-synth_edit"/>
</dbReference>
<dbReference type="InterPro" id="IPR001412">
    <property type="entry name" value="aa-tRNA-synth_I_CS"/>
</dbReference>
<evidence type="ECO:0000313" key="15">
    <source>
        <dbReference type="EMBL" id="PSR27804.1"/>
    </source>
</evidence>
<name>A0A2T2WZZ3_9FIRM</name>
<dbReference type="Gene3D" id="3.40.50.620">
    <property type="entry name" value="HUPs"/>
    <property type="match status" value="2"/>
</dbReference>
<dbReference type="SUPFAM" id="SSF46589">
    <property type="entry name" value="tRNA-binding arm"/>
    <property type="match status" value="1"/>
</dbReference>
<dbReference type="GO" id="GO:0005829">
    <property type="term" value="C:cytosol"/>
    <property type="evidence" value="ECO:0007669"/>
    <property type="project" value="TreeGrafter"/>
</dbReference>
<comment type="similarity">
    <text evidence="11">Belongs to the class-I aminoacyl-tRNA synthetase family. ValS type 1 subfamily.</text>
</comment>
<dbReference type="Proteomes" id="UP000242699">
    <property type="component" value="Unassembled WGS sequence"/>
</dbReference>
<dbReference type="HAMAP" id="MF_02004">
    <property type="entry name" value="Val_tRNA_synth_type1"/>
    <property type="match status" value="1"/>
</dbReference>
<feature type="binding site" evidence="11">
    <location>
        <position position="538"/>
    </location>
    <ligand>
        <name>ATP</name>
        <dbReference type="ChEBI" id="CHEBI:30616"/>
    </ligand>
</feature>
<evidence type="ECO:0000256" key="11">
    <source>
        <dbReference type="HAMAP-Rule" id="MF_02004"/>
    </source>
</evidence>
<evidence type="ECO:0000259" key="13">
    <source>
        <dbReference type="Pfam" id="PF08264"/>
    </source>
</evidence>
<accession>A0A2T2WZZ3</accession>
<feature type="domain" description="Methionyl/Valyl/Leucyl/Isoleucyl-tRNA synthetase anticodon-binding" evidence="13">
    <location>
        <begin position="618"/>
        <end position="762"/>
    </location>
</feature>
<evidence type="ECO:0000259" key="12">
    <source>
        <dbReference type="Pfam" id="PF00133"/>
    </source>
</evidence>
<feature type="short sequence motif" description="'HIGH' region" evidence="11">
    <location>
        <begin position="57"/>
        <end position="67"/>
    </location>
</feature>
<dbReference type="SUPFAM" id="SSF52374">
    <property type="entry name" value="Nucleotidylyl transferase"/>
    <property type="match status" value="1"/>
</dbReference>
<evidence type="ECO:0000256" key="7">
    <source>
        <dbReference type="ARBA" id="ARBA00022917"/>
    </source>
</evidence>
<comment type="caution">
    <text evidence="15">The sequence shown here is derived from an EMBL/GenBank/DDBJ whole genome shotgun (WGS) entry which is preliminary data.</text>
</comment>
<dbReference type="InterPro" id="IPR002303">
    <property type="entry name" value="Valyl-tRNA_ligase"/>
</dbReference>
<dbReference type="PROSITE" id="PS00178">
    <property type="entry name" value="AA_TRNA_LIGASE_I"/>
    <property type="match status" value="1"/>
</dbReference>
<keyword evidence="3 11" id="KW-0963">Cytoplasm</keyword>
<protein>
    <recommendedName>
        <fullName evidence="11">Valine--tRNA ligase</fullName>
        <ecNumber evidence="11">6.1.1.9</ecNumber>
    </recommendedName>
    <alternativeName>
        <fullName evidence="11">Valyl-tRNA synthetase</fullName>
        <shortName evidence="11">ValRS</shortName>
    </alternativeName>
</protein>
<dbReference type="FunFam" id="1.10.730.10:FF:000014">
    <property type="entry name" value="Valine--tRNA ligase"/>
    <property type="match status" value="1"/>
</dbReference>
<evidence type="ECO:0000313" key="16">
    <source>
        <dbReference type="Proteomes" id="UP000242699"/>
    </source>
</evidence>
<dbReference type="Gene3D" id="1.10.287.380">
    <property type="entry name" value="Valyl-tRNA synthetase, C-terminal domain"/>
    <property type="match status" value="1"/>
</dbReference>
<comment type="subcellular location">
    <subcellularLocation>
        <location evidence="1 11">Cytoplasm</location>
    </subcellularLocation>
</comment>
<dbReference type="SUPFAM" id="SSF47323">
    <property type="entry name" value="Anticodon-binding domain of a subclass of class I aminoacyl-tRNA synthetases"/>
    <property type="match status" value="1"/>
</dbReference>
<dbReference type="Pfam" id="PF10458">
    <property type="entry name" value="Val_tRNA-synt_C"/>
    <property type="match status" value="1"/>
</dbReference>
<dbReference type="InterPro" id="IPR002300">
    <property type="entry name" value="aa-tRNA-synth_Ia"/>
</dbReference>
<dbReference type="CDD" id="cd07962">
    <property type="entry name" value="Anticodon_Ia_Val"/>
    <property type="match status" value="1"/>
</dbReference>
<dbReference type="FunFam" id="3.40.50.620:FF:000098">
    <property type="entry name" value="Valine--tRNA ligase"/>
    <property type="match status" value="1"/>
</dbReference>
<dbReference type="SUPFAM" id="SSF50677">
    <property type="entry name" value="ValRS/IleRS/LeuRS editing domain"/>
    <property type="match status" value="1"/>
</dbReference>
<keyword evidence="8 11" id="KW-0175">Coiled coil</keyword>
<proteinExistence type="inferred from homology"/>
<dbReference type="NCBIfam" id="NF004349">
    <property type="entry name" value="PRK05729.1"/>
    <property type="match status" value="1"/>
</dbReference>
<dbReference type="GO" id="GO:0002161">
    <property type="term" value="F:aminoacyl-tRNA deacylase activity"/>
    <property type="evidence" value="ECO:0007669"/>
    <property type="project" value="InterPro"/>
</dbReference>
<dbReference type="GO" id="GO:0005524">
    <property type="term" value="F:ATP binding"/>
    <property type="evidence" value="ECO:0007669"/>
    <property type="project" value="UniProtKB-UniRule"/>
</dbReference>
<comment type="catalytic activity">
    <reaction evidence="10 11">
        <text>tRNA(Val) + L-valine + ATP = L-valyl-tRNA(Val) + AMP + diphosphate</text>
        <dbReference type="Rhea" id="RHEA:10704"/>
        <dbReference type="Rhea" id="RHEA-COMP:9672"/>
        <dbReference type="Rhea" id="RHEA-COMP:9708"/>
        <dbReference type="ChEBI" id="CHEBI:30616"/>
        <dbReference type="ChEBI" id="CHEBI:33019"/>
        <dbReference type="ChEBI" id="CHEBI:57762"/>
        <dbReference type="ChEBI" id="CHEBI:78442"/>
        <dbReference type="ChEBI" id="CHEBI:78537"/>
        <dbReference type="ChEBI" id="CHEBI:456215"/>
        <dbReference type="EC" id="6.1.1.9"/>
    </reaction>
</comment>
<dbReference type="EC" id="6.1.1.9" evidence="11"/>
<evidence type="ECO:0000256" key="8">
    <source>
        <dbReference type="ARBA" id="ARBA00023054"/>
    </source>
</evidence>
<dbReference type="InterPro" id="IPR014729">
    <property type="entry name" value="Rossmann-like_a/b/a_fold"/>
</dbReference>
<keyword evidence="5 11" id="KW-0547">Nucleotide-binding</keyword>
<dbReference type="PANTHER" id="PTHR11946:SF93">
    <property type="entry name" value="VALINE--TRNA LIGASE, CHLOROPLASTIC_MITOCHONDRIAL 2"/>
    <property type="match status" value="1"/>
</dbReference>
<dbReference type="FunFam" id="3.40.50.620:FF:000032">
    <property type="entry name" value="Valine--tRNA ligase"/>
    <property type="match status" value="1"/>
</dbReference>
<gene>
    <name evidence="11" type="primary">valS</name>
    <name evidence="15" type="ORF">C7B43_11165</name>
</gene>
<dbReference type="PANTHER" id="PTHR11946">
    <property type="entry name" value="VALYL-TRNA SYNTHETASES"/>
    <property type="match status" value="1"/>
</dbReference>
<keyword evidence="9 11" id="KW-0030">Aminoacyl-tRNA synthetase</keyword>
<evidence type="ECO:0000256" key="2">
    <source>
        <dbReference type="ARBA" id="ARBA00011245"/>
    </source>
</evidence>
<dbReference type="InterPro" id="IPR013155">
    <property type="entry name" value="M/V/L/I-tRNA-synth_anticd-bd"/>
</dbReference>
<dbReference type="CDD" id="cd00817">
    <property type="entry name" value="ValRS_core"/>
    <property type="match status" value="1"/>
</dbReference>
<evidence type="ECO:0000256" key="4">
    <source>
        <dbReference type="ARBA" id="ARBA00022598"/>
    </source>
</evidence>
<dbReference type="Pfam" id="PF00133">
    <property type="entry name" value="tRNA-synt_1"/>
    <property type="match status" value="1"/>
</dbReference>
<dbReference type="PRINTS" id="PR00986">
    <property type="entry name" value="TRNASYNTHVAL"/>
</dbReference>
<dbReference type="NCBIfam" id="TIGR00422">
    <property type="entry name" value="valS"/>
    <property type="match status" value="1"/>
</dbReference>
<evidence type="ECO:0000256" key="1">
    <source>
        <dbReference type="ARBA" id="ARBA00004496"/>
    </source>
</evidence>
<dbReference type="InterPro" id="IPR009080">
    <property type="entry name" value="tRNAsynth_Ia_anticodon-bd"/>
</dbReference>
<keyword evidence="6 11" id="KW-0067">ATP-binding</keyword>
<feature type="domain" description="Aminoacyl-tRNA synthetase class Ia" evidence="12">
    <location>
        <begin position="28"/>
        <end position="572"/>
    </location>
</feature>
<evidence type="ECO:0000259" key="14">
    <source>
        <dbReference type="Pfam" id="PF10458"/>
    </source>
</evidence>
<evidence type="ECO:0000256" key="10">
    <source>
        <dbReference type="ARBA" id="ARBA00047552"/>
    </source>
</evidence>
<keyword evidence="7 11" id="KW-0648">Protein biosynthesis</keyword>
<dbReference type="AlphaFoldDB" id="A0A2T2WZZ3"/>
<dbReference type="Gene3D" id="3.90.740.10">
    <property type="entry name" value="Valyl/Leucyl/Isoleucyl-tRNA synthetase, editing domain"/>
    <property type="match status" value="1"/>
</dbReference>
<evidence type="ECO:0000256" key="9">
    <source>
        <dbReference type="ARBA" id="ARBA00023146"/>
    </source>
</evidence>
<sequence>MSLIAKIKEESFVSELSAQYSPHEVEKKWYTFWKDHGYFKPNMKNDVPMFSIVMPPPNVTGVLHVGHALNNTWQDILIRFHRMLGENTLWLPGTDHAGIHTQMKVEELLRSRNIERRELGRDTFVQEVWQWKEKYGGEILRQVEKLGASVDWERLRFTMDEGLSKAVTEVFVRLYEEGLIYRGHYITNWCVSCRTALSDIEVEHEDETGALTYIRYPMADGPGYVTVATTRPETMLGDTAVAVHPDDSRWAGFVGRQVRIPLINRIVPIIADTYVDPAYGTGAVKVTPAHDPNDFQMGQRHDLQQIQVIGEDGTMTEYAGAYQSLDRYETRRRVVKDLESLGLVEKQEDLVHSVGHCEKCGTTIEPLLSLQWFVKVEPLARPALEAVRRGEVRFVPDRFEKIYTSWMENIRDWCISRQIWWGHRIPAYYCVECESVVVARQAPSRCDVCGGSMRQDDDVLDTWFSSALWPFSTLGWPEKTQDLQMFYPTSVLSTAYDIIFFWVSRMIMQGIHFTGEKPFETVLLHGLVRDSQGRKMSKSVGNGVDPMDVIEQYGADALRMALVLSSAPGNDQRYSDERVQAASHFANKIYNAVRYVRINLPDNFVPDPLNLDTPHIEDVWIMHKLNQTVEKMTNWLQEFEFGQAARAIYDFLWDDYCDWYIELTKIRMREEPRQIPQVLSTLIHVAEQSLKLLHPFMPFVTEELWQSLPHNGESIMVAEWPKPLSLTGQDRAMEIVGRVQSLIRAGRNLRAEINLPPGQRVQFVCVADSFQILEDWRKEEHAIRELVKASTISWHMKDEGIAKPRHALTGMALGGSVSLLLEGAVDLEKEANRVRKLLEQAQSELDRVQRQLKDRQFRERAPEQVVAKALSQREEFVSRVMRLKERWEDLQ</sequence>
<dbReference type="InterPro" id="IPR037118">
    <property type="entry name" value="Val-tRNA_synth_C_sf"/>
</dbReference>
<organism evidence="15 16">
    <name type="scientific">Sulfobacillus benefaciens</name>
    <dbReference type="NCBI Taxonomy" id="453960"/>
    <lineage>
        <taxon>Bacteria</taxon>
        <taxon>Bacillati</taxon>
        <taxon>Bacillota</taxon>
        <taxon>Clostridia</taxon>
        <taxon>Eubacteriales</taxon>
        <taxon>Clostridiales Family XVII. Incertae Sedis</taxon>
        <taxon>Sulfobacillus</taxon>
    </lineage>
</organism>
<feature type="coiled-coil region" evidence="11">
    <location>
        <begin position="824"/>
        <end position="858"/>
    </location>
</feature>
<dbReference type="InterPro" id="IPR033705">
    <property type="entry name" value="Anticodon_Ia_Val"/>
</dbReference>
<evidence type="ECO:0000256" key="3">
    <source>
        <dbReference type="ARBA" id="ARBA00022490"/>
    </source>
</evidence>
<dbReference type="GO" id="GO:0006438">
    <property type="term" value="P:valyl-tRNA aminoacylation"/>
    <property type="evidence" value="ECO:0007669"/>
    <property type="project" value="UniProtKB-UniRule"/>
</dbReference>
<dbReference type="Gene3D" id="1.10.730.10">
    <property type="entry name" value="Isoleucyl-tRNA Synthetase, Domain 1"/>
    <property type="match status" value="1"/>
</dbReference>
<comment type="function">
    <text evidence="11">Catalyzes the attachment of valine to tRNA(Val). As ValRS can inadvertently accommodate and process structurally similar amino acids such as threonine, to avoid such errors, it has a 'posttransfer' editing activity that hydrolyzes mischarged Thr-tRNA(Val) in a tRNA-dependent manner.</text>
</comment>
<dbReference type="InterPro" id="IPR010978">
    <property type="entry name" value="tRNA-bd_arm"/>
</dbReference>
<comment type="domain">
    <text evidence="11">The C-terminal coiled-coil domain is crucial for aminoacylation activity.</text>
</comment>
<feature type="short sequence motif" description="'KMSKS' region" evidence="11">
    <location>
        <begin position="535"/>
        <end position="539"/>
    </location>
</feature>
<reference evidence="15 16" key="1">
    <citation type="journal article" date="2014" name="BMC Genomics">
        <title>Comparison of environmental and isolate Sulfobacillus genomes reveals diverse carbon, sulfur, nitrogen, and hydrogen metabolisms.</title>
        <authorList>
            <person name="Justice N.B."/>
            <person name="Norman A."/>
            <person name="Brown C.T."/>
            <person name="Singh A."/>
            <person name="Thomas B.C."/>
            <person name="Banfield J.F."/>
        </authorList>
    </citation>
    <scope>NUCLEOTIDE SEQUENCE [LARGE SCALE GENOMIC DNA]</scope>
    <source>
        <strain evidence="15">AMDSBA1</strain>
    </source>
</reference>
<keyword evidence="4 11" id="KW-0436">Ligase</keyword>